<dbReference type="Proteomes" id="UP000649289">
    <property type="component" value="Unassembled WGS sequence"/>
</dbReference>
<organism evidence="3 4">
    <name type="scientific">Nocardioides hwasunensis</name>
    <dbReference type="NCBI Taxonomy" id="397258"/>
    <lineage>
        <taxon>Bacteria</taxon>
        <taxon>Bacillati</taxon>
        <taxon>Actinomycetota</taxon>
        <taxon>Actinomycetes</taxon>
        <taxon>Propionibacteriales</taxon>
        <taxon>Nocardioidaceae</taxon>
        <taxon>Nocardioides</taxon>
    </lineage>
</organism>
<dbReference type="EMBL" id="JACXYY010000008">
    <property type="protein sequence ID" value="MBD3916657.1"/>
    <property type="molecule type" value="Genomic_DNA"/>
</dbReference>
<keyword evidence="2" id="KW-1133">Transmembrane helix</keyword>
<dbReference type="RefSeq" id="WP_191200986.1">
    <property type="nucleotide sequence ID" value="NZ_BAAAPA010000001.1"/>
</dbReference>
<feature type="transmembrane region" description="Helical" evidence="2">
    <location>
        <begin position="41"/>
        <end position="61"/>
    </location>
</feature>
<evidence type="ECO:0000313" key="4">
    <source>
        <dbReference type="Proteomes" id="UP000649289"/>
    </source>
</evidence>
<evidence type="ECO:0008006" key="5">
    <source>
        <dbReference type="Google" id="ProtNLM"/>
    </source>
</evidence>
<evidence type="ECO:0000313" key="3">
    <source>
        <dbReference type="EMBL" id="MBD3916657.1"/>
    </source>
</evidence>
<feature type="compositionally biased region" description="Basic and acidic residues" evidence="1">
    <location>
        <begin position="1"/>
        <end position="10"/>
    </location>
</feature>
<evidence type="ECO:0000256" key="1">
    <source>
        <dbReference type="SAM" id="MobiDB-lite"/>
    </source>
</evidence>
<protein>
    <recommendedName>
        <fullName evidence="5">Septum formation-related domain-containing protein</fullName>
    </recommendedName>
</protein>
<proteinExistence type="predicted"/>
<keyword evidence="2" id="KW-0812">Transmembrane</keyword>
<name>A0ABR8MP75_9ACTN</name>
<reference evidence="3 4" key="1">
    <citation type="submission" date="2020-09" db="EMBL/GenBank/DDBJ databases">
        <title>novel species in genus Nocardioides.</title>
        <authorList>
            <person name="Zhang G."/>
        </authorList>
    </citation>
    <scope>NUCLEOTIDE SEQUENCE [LARGE SCALE GENOMIC DNA]</scope>
    <source>
        <strain evidence="3 4">19197</strain>
    </source>
</reference>
<feature type="region of interest" description="Disordered" evidence="1">
    <location>
        <begin position="1"/>
        <end position="23"/>
    </location>
</feature>
<comment type="caution">
    <text evidence="3">The sequence shown here is derived from an EMBL/GenBank/DDBJ whole genome shotgun (WGS) entry which is preliminary data.</text>
</comment>
<evidence type="ECO:0000256" key="2">
    <source>
        <dbReference type="SAM" id="Phobius"/>
    </source>
</evidence>
<gene>
    <name evidence="3" type="ORF">IEZ25_18720</name>
</gene>
<keyword evidence="2" id="KW-0472">Membrane</keyword>
<accession>A0ABR8MP75</accession>
<keyword evidence="4" id="KW-1185">Reference proteome</keyword>
<sequence length="365" mass="38497">MNDLSQRLKDAVPTPPDPTDLSGIAARSAVDGRRRRTQRRLASVAAVVVLAVGGVVLPRVLSDGPPDVAERSVPDCVASPDAPIDAIRTRPASWVRFCELPTDVPGDRLRVPRGVVPEAIAAVMVDSWADWMPEQACGAETPPAPSRVFRIQIGLADGTVAEFDGDTGCIEHHLVFMQLPATMQGGVRRDDTVDPRGTPCPTAFDTTAATWDGSDAALLRDDVDGMSLATAPLLPGSSAAMDVCAFTGEDRTLVDQWRADLHTDVVSAVATGYRDGAADCPLDPEATSYLVVLQDFTGTARSFTIDMTACGEMRAAIGTPAVDTYLGLATNELVEMVRDSKGATTWDAVVGSTTWATTTHAPPSA</sequence>